<dbReference type="AlphaFoldDB" id="A0A078A470"/>
<feature type="coiled-coil region" evidence="1">
    <location>
        <begin position="765"/>
        <end position="792"/>
    </location>
</feature>
<evidence type="ECO:0000256" key="1">
    <source>
        <dbReference type="SAM" id="Coils"/>
    </source>
</evidence>
<feature type="coiled-coil region" evidence="1">
    <location>
        <begin position="650"/>
        <end position="677"/>
    </location>
</feature>
<evidence type="ECO:0000313" key="4">
    <source>
        <dbReference type="Proteomes" id="UP000039865"/>
    </source>
</evidence>
<feature type="region of interest" description="Disordered" evidence="2">
    <location>
        <begin position="233"/>
        <end position="274"/>
    </location>
</feature>
<reference evidence="3 4" key="1">
    <citation type="submission" date="2014-06" db="EMBL/GenBank/DDBJ databases">
        <authorList>
            <person name="Swart Estienne"/>
        </authorList>
    </citation>
    <scope>NUCLEOTIDE SEQUENCE [LARGE SCALE GENOMIC DNA]</scope>
    <source>
        <strain evidence="3 4">130c</strain>
    </source>
</reference>
<feature type="compositionally biased region" description="Low complexity" evidence="2">
    <location>
        <begin position="262"/>
        <end position="274"/>
    </location>
</feature>
<organism evidence="3 4">
    <name type="scientific">Stylonychia lemnae</name>
    <name type="common">Ciliate</name>
    <dbReference type="NCBI Taxonomy" id="5949"/>
    <lineage>
        <taxon>Eukaryota</taxon>
        <taxon>Sar</taxon>
        <taxon>Alveolata</taxon>
        <taxon>Ciliophora</taxon>
        <taxon>Intramacronucleata</taxon>
        <taxon>Spirotrichea</taxon>
        <taxon>Stichotrichia</taxon>
        <taxon>Sporadotrichida</taxon>
        <taxon>Oxytrichidae</taxon>
        <taxon>Stylonychinae</taxon>
        <taxon>Stylonychia</taxon>
    </lineage>
</organism>
<gene>
    <name evidence="3" type="primary">Contig9895.g10582</name>
    <name evidence="3" type="ORF">STYLEM_4539</name>
</gene>
<evidence type="ECO:0000313" key="3">
    <source>
        <dbReference type="EMBL" id="CDW75549.1"/>
    </source>
</evidence>
<sequence length="822" mass="94487">MRLIPQNNNQNQSHQNHFQQNQDQSIESNDRYSLYDYQTFNQNVNQSTFQLPNDSSNIRNYQSHLKNYQQRPSSVFGDANVYNQNQNILNNSKELCNMTLDQSLQQDGEPVRRREPNVMHENVKVLKTQPSPVRSNTETPKHQLSTLNKSPNVSAKKFDIAQASAQNLRGQNNFTNNSNSILNNLSYRNLIQQSSNKAQTAPFDYRAQMFREQEHSQLQNQMHTSIRQDVMMTSGQSSIKRELESSDASSQSSQQILRAYRGQNSSSSGQNKQSNIENQMMSSQPISEFNQQRHQQQDYVVHQSILNDFDNDEDFNLQAREFEQLLISQLKMRGSSISQQVQQNNQGAQLEQKFSKALRKYIKKEIHLALLSTQRVQKSTNNLSDLTLDSLLGKQATKDKFSCSSSLNYNQDNSIEEEILKEISTNLATKMDGLKVLFGEMENKLNSLQGNSPKKNQNQNQMSYAIEQQMNRRSNNYLDQQLLDHHNHPIDQQPFFSNSTEQDGYNSLIQFDKLKDAQRDGKLIEEYLSQQSANHVVNASDLDQWVKKADEYRELYIKTEMQLQMQRMKYEEHLKQIVNDYNEQCQQIKGSINSAVCQDCNILSQLVGTLQTNNADLLQKFPLNQGILLMSNKDSRKQNWLIVIQELLKIPDLQQQLHEHMLQVQELQLNLEQTQIQMHGLTLGMGLNHGMGGGLGMSSQNLSGQGGLGTRSLIQQVRVSGDQDNVIFKGGSISQRSLLRGSQICSFSDHSQSQRNLDQDSSNYQQVYETKIKQLENELKFLRDEKETQDLEIRHLKLVNNSNSQSQRSLLSHQNMNKSGKV</sequence>
<evidence type="ECO:0000256" key="2">
    <source>
        <dbReference type="SAM" id="MobiDB-lite"/>
    </source>
</evidence>
<feature type="region of interest" description="Disordered" evidence="2">
    <location>
        <begin position="1"/>
        <end position="25"/>
    </location>
</feature>
<name>A0A078A470_STYLE</name>
<dbReference type="InParanoid" id="A0A078A470"/>
<feature type="compositionally biased region" description="Low complexity" evidence="2">
    <location>
        <begin position="246"/>
        <end position="255"/>
    </location>
</feature>
<dbReference type="Proteomes" id="UP000039865">
    <property type="component" value="Unassembled WGS sequence"/>
</dbReference>
<keyword evidence="4" id="KW-1185">Reference proteome</keyword>
<accession>A0A078A470</accession>
<protein>
    <submittedName>
        <fullName evidence="3">Uncharacterized protein</fullName>
    </submittedName>
</protein>
<proteinExistence type="predicted"/>
<dbReference type="EMBL" id="CCKQ01004394">
    <property type="protein sequence ID" value="CDW75549.1"/>
    <property type="molecule type" value="Genomic_DNA"/>
</dbReference>
<keyword evidence="1" id="KW-0175">Coiled coil</keyword>